<feature type="transmembrane region" description="Helical" evidence="1">
    <location>
        <begin position="314"/>
        <end position="339"/>
    </location>
</feature>
<evidence type="ECO:0000313" key="3">
    <source>
        <dbReference type="Proteomes" id="UP000681340"/>
    </source>
</evidence>
<dbReference type="AlphaFoldDB" id="A0A919VTN2"/>
<keyword evidence="3" id="KW-1185">Reference proteome</keyword>
<dbReference type="RefSeq" id="WP_212992235.1">
    <property type="nucleotide sequence ID" value="NZ_BAABEA010000004.1"/>
</dbReference>
<evidence type="ECO:0000256" key="1">
    <source>
        <dbReference type="SAM" id="Phobius"/>
    </source>
</evidence>
<organism evidence="2 3">
    <name type="scientific">Actinoplanes auranticolor</name>
    <dbReference type="NCBI Taxonomy" id="47988"/>
    <lineage>
        <taxon>Bacteria</taxon>
        <taxon>Bacillati</taxon>
        <taxon>Actinomycetota</taxon>
        <taxon>Actinomycetes</taxon>
        <taxon>Micromonosporales</taxon>
        <taxon>Micromonosporaceae</taxon>
        <taxon>Actinoplanes</taxon>
    </lineage>
</organism>
<proteinExistence type="predicted"/>
<feature type="transmembrane region" description="Helical" evidence="1">
    <location>
        <begin position="92"/>
        <end position="117"/>
    </location>
</feature>
<protein>
    <submittedName>
        <fullName evidence="2">Uncharacterized protein</fullName>
    </submittedName>
</protein>
<feature type="transmembrane region" description="Helical" evidence="1">
    <location>
        <begin position="283"/>
        <end position="302"/>
    </location>
</feature>
<evidence type="ECO:0000313" key="2">
    <source>
        <dbReference type="EMBL" id="GIM74950.1"/>
    </source>
</evidence>
<name>A0A919VTN2_9ACTN</name>
<keyword evidence="1" id="KW-0472">Membrane</keyword>
<dbReference type="EMBL" id="BOQL01000053">
    <property type="protein sequence ID" value="GIM74950.1"/>
    <property type="molecule type" value="Genomic_DNA"/>
</dbReference>
<feature type="transmembrane region" description="Helical" evidence="1">
    <location>
        <begin position="159"/>
        <end position="179"/>
    </location>
</feature>
<feature type="transmembrane region" description="Helical" evidence="1">
    <location>
        <begin position="240"/>
        <end position="263"/>
    </location>
</feature>
<accession>A0A919VTN2</accession>
<keyword evidence="1" id="KW-0812">Transmembrane</keyword>
<comment type="caution">
    <text evidence="2">The sequence shown here is derived from an EMBL/GenBank/DDBJ whole genome shotgun (WGS) entry which is preliminary data.</text>
</comment>
<gene>
    <name evidence="2" type="ORF">Aau02nite_63490</name>
</gene>
<reference evidence="2" key="1">
    <citation type="submission" date="2021-03" db="EMBL/GenBank/DDBJ databases">
        <title>Whole genome shotgun sequence of Actinoplanes auranticolor NBRC 12245.</title>
        <authorList>
            <person name="Komaki H."/>
            <person name="Tamura T."/>
        </authorList>
    </citation>
    <scope>NUCLEOTIDE SEQUENCE</scope>
    <source>
        <strain evidence="2">NBRC 12245</strain>
    </source>
</reference>
<keyword evidence="1" id="KW-1133">Transmembrane helix</keyword>
<feature type="transmembrane region" description="Helical" evidence="1">
    <location>
        <begin position="129"/>
        <end position="147"/>
    </location>
</feature>
<feature type="transmembrane region" description="Helical" evidence="1">
    <location>
        <begin position="7"/>
        <end position="29"/>
    </location>
</feature>
<sequence>MGAYWPLIRAAAFAIIAYVVLVALTMLVGRDGPDVLTDTDFAAGLGGVVGSAVVTFLLRGESTTPAARHATPAPEGPAGDAAAQIRPTSVRIYSLIGALLLVILGWILLMVTVWQWLTAFAPTPTWPRQAALLIMPIGVIAASVILTEGHRVHTHNHRLAHWVALILLAAIAGWTFSWFLDDESIVVTASAAGMAVGFWFAQRVDWPTLSSRSSQITGRWEQAIDRRVERSFRLLDRKPVTANVISIVAGGLLYALLFGVAGLLMITPLFRVDVADLDVAARLAFRVICYAAAGWIVVQLWLRLRAAGPAHTRWLVLPLAGAAAIVALTVTLGAVIIYATSVALGPDKCLVGNWQVTSRLPPASEESDDGKMTTFFDFDADGTFVVGPGPTDRSPEASGSLGADRKPYLVVNQILFLDLNDSTDISVENVDRVMLLLSNSVDDDSTDGQEQMKYSCRGDWLTLFVGGEYGENTAWMLQRMED</sequence>
<dbReference type="Proteomes" id="UP000681340">
    <property type="component" value="Unassembled WGS sequence"/>
</dbReference>
<feature type="transmembrane region" description="Helical" evidence="1">
    <location>
        <begin position="185"/>
        <end position="202"/>
    </location>
</feature>
<feature type="transmembrane region" description="Helical" evidence="1">
    <location>
        <begin position="41"/>
        <end position="58"/>
    </location>
</feature>